<dbReference type="InterPro" id="IPR043129">
    <property type="entry name" value="ATPase_NBD"/>
</dbReference>
<evidence type="ECO:0000256" key="4">
    <source>
        <dbReference type="RuleBase" id="RU003733"/>
    </source>
</evidence>
<dbReference type="InterPro" id="IPR000577">
    <property type="entry name" value="Carb_kinase_FGGY"/>
</dbReference>
<dbReference type="PANTHER" id="PTHR43095:SF5">
    <property type="entry name" value="XYLULOSE KINASE"/>
    <property type="match status" value="1"/>
</dbReference>
<feature type="domain" description="Carbohydrate kinase FGGY C-terminal" evidence="6">
    <location>
        <begin position="267"/>
        <end position="447"/>
    </location>
</feature>
<keyword evidence="8" id="KW-1185">Reference proteome</keyword>
<dbReference type="RefSeq" id="WP_158952301.1">
    <property type="nucleotide sequence ID" value="NZ_CP046914.1"/>
</dbReference>
<evidence type="ECO:0000259" key="6">
    <source>
        <dbReference type="Pfam" id="PF02782"/>
    </source>
</evidence>
<gene>
    <name evidence="7" type="ORF">FAZ98_16020</name>
</gene>
<dbReference type="InterPro" id="IPR018484">
    <property type="entry name" value="FGGY_N"/>
</dbReference>
<evidence type="ECO:0000313" key="8">
    <source>
        <dbReference type="Proteomes" id="UP000433577"/>
    </source>
</evidence>
<dbReference type="GO" id="GO:0005975">
    <property type="term" value="P:carbohydrate metabolic process"/>
    <property type="evidence" value="ECO:0007669"/>
    <property type="project" value="InterPro"/>
</dbReference>
<evidence type="ECO:0000256" key="1">
    <source>
        <dbReference type="ARBA" id="ARBA00009156"/>
    </source>
</evidence>
<dbReference type="PANTHER" id="PTHR43095">
    <property type="entry name" value="SUGAR KINASE"/>
    <property type="match status" value="1"/>
</dbReference>
<dbReference type="Gene3D" id="3.30.420.40">
    <property type="match status" value="2"/>
</dbReference>
<name>A0A7Z2JGS4_9BURK</name>
<evidence type="ECO:0000313" key="7">
    <source>
        <dbReference type="EMBL" id="QGZ63308.1"/>
    </source>
</evidence>
<evidence type="ECO:0000259" key="5">
    <source>
        <dbReference type="Pfam" id="PF00370"/>
    </source>
</evidence>
<dbReference type="Proteomes" id="UP000433577">
    <property type="component" value="Chromosome 2"/>
</dbReference>
<dbReference type="KEGG" id="pacs:FAZ98_16020"/>
<dbReference type="PROSITE" id="PS00445">
    <property type="entry name" value="FGGY_KINASES_2"/>
    <property type="match status" value="1"/>
</dbReference>
<protein>
    <submittedName>
        <fullName evidence="7">Pentose kinase</fullName>
    </submittedName>
</protein>
<keyword evidence="2 4" id="KW-0808">Transferase</keyword>
<sequence length="516" mass="56445">MTETTHYLAIDVGTGSVRAALVDATGRIRRLAAREHEQIVPRYGWSEQRPLDWWAGAVDAIRELLAAEPGAAQHIAAICACGQMHGTVLIDADGELTRDAAPLWNDKRAAPQVEAFRARYRAQSNQHDYLPRTANPPTAAWPAFKLQWIRDHERAAYERAATVFMPKDYVNFRLTGERACDWSDASMMFLMDPQARTWSAAMFDELGLDLRKMPPIRAPQDLLGHVTRAAAAATGLREGTPVLVGAADYPASVLGSGVHEPGLASDITGTSSIITVIAKTPMLHPEVSNVATCEGLWGRFTLLDSGGDAMRWARRAFHENTLSYDAIARKAAEAPVGAEGLFFLPYLTGERFGDHPNSRAQFFGIAARHGLAHLHRAVLEGVAFGVRRHMQMIQPEGVPIERLVAASGGAKAALWLDIKASMYRTPILVPAEVECGVMGCALLAATASGQFATLGEAVRRFVRFEREVQPDPRASDRYDRMMPIFERLYLNAQQFYDDLDALQEGASVSALQGACA</sequence>
<dbReference type="InterPro" id="IPR018485">
    <property type="entry name" value="FGGY_C"/>
</dbReference>
<dbReference type="SUPFAM" id="SSF53067">
    <property type="entry name" value="Actin-like ATPase domain"/>
    <property type="match status" value="2"/>
</dbReference>
<comment type="similarity">
    <text evidence="1 4">Belongs to the FGGY kinase family.</text>
</comment>
<reference evidence="7 8" key="1">
    <citation type="submission" date="2019-12" db="EMBL/GenBank/DDBJ databases">
        <title>Paraburkholderia acidiphila 7Q-K02 sp. nov and Paraburkholderia acidisoli DHF22 sp. nov., two strains isolated from forest soil.</title>
        <authorList>
            <person name="Gao Z."/>
            <person name="Qiu L."/>
        </authorList>
    </citation>
    <scope>NUCLEOTIDE SEQUENCE [LARGE SCALE GENOMIC DNA]</scope>
    <source>
        <strain evidence="7 8">DHF22</strain>
    </source>
</reference>
<feature type="domain" description="Carbohydrate kinase FGGY N-terminal" evidence="5">
    <location>
        <begin position="7"/>
        <end position="255"/>
    </location>
</feature>
<dbReference type="EMBL" id="CP046914">
    <property type="protein sequence ID" value="QGZ63308.1"/>
    <property type="molecule type" value="Genomic_DNA"/>
</dbReference>
<dbReference type="InterPro" id="IPR050406">
    <property type="entry name" value="FGGY_Carb_Kinase"/>
</dbReference>
<dbReference type="Pfam" id="PF02782">
    <property type="entry name" value="FGGY_C"/>
    <property type="match status" value="1"/>
</dbReference>
<proteinExistence type="inferred from homology"/>
<organism evidence="7 8">
    <name type="scientific">Paraburkholderia acidisoli</name>
    <dbReference type="NCBI Taxonomy" id="2571748"/>
    <lineage>
        <taxon>Bacteria</taxon>
        <taxon>Pseudomonadati</taxon>
        <taxon>Pseudomonadota</taxon>
        <taxon>Betaproteobacteria</taxon>
        <taxon>Burkholderiales</taxon>
        <taxon>Burkholderiaceae</taxon>
        <taxon>Paraburkholderia</taxon>
    </lineage>
</organism>
<dbReference type="CDD" id="cd07808">
    <property type="entry name" value="ASKHA_NBD_FGGY_EcXK-like"/>
    <property type="match status" value="1"/>
</dbReference>
<keyword evidence="3 4" id="KW-0418">Kinase</keyword>
<evidence type="ECO:0000256" key="3">
    <source>
        <dbReference type="ARBA" id="ARBA00022777"/>
    </source>
</evidence>
<dbReference type="OrthoDB" id="9805576at2"/>
<accession>A0A7Z2JGS4</accession>
<dbReference type="PIRSF" id="PIRSF000538">
    <property type="entry name" value="GlpK"/>
    <property type="match status" value="1"/>
</dbReference>
<dbReference type="InterPro" id="IPR018483">
    <property type="entry name" value="Carb_kinase_FGGY_CS"/>
</dbReference>
<dbReference type="GO" id="GO:0016773">
    <property type="term" value="F:phosphotransferase activity, alcohol group as acceptor"/>
    <property type="evidence" value="ECO:0007669"/>
    <property type="project" value="InterPro"/>
</dbReference>
<dbReference type="Pfam" id="PF00370">
    <property type="entry name" value="FGGY_N"/>
    <property type="match status" value="1"/>
</dbReference>
<dbReference type="AlphaFoldDB" id="A0A7Z2JGS4"/>
<evidence type="ECO:0000256" key="2">
    <source>
        <dbReference type="ARBA" id="ARBA00022679"/>
    </source>
</evidence>
<dbReference type="GO" id="GO:0016301">
    <property type="term" value="F:kinase activity"/>
    <property type="evidence" value="ECO:0007669"/>
    <property type="project" value="UniProtKB-KW"/>
</dbReference>